<dbReference type="PROSITE" id="PS00798">
    <property type="entry name" value="ALDOKETO_REDUCTASE_1"/>
    <property type="match status" value="1"/>
</dbReference>
<gene>
    <name evidence="6" type="ORF">EZS28_004620</name>
</gene>
<dbReference type="AlphaFoldDB" id="A0A5J4WYF5"/>
<evidence type="ECO:0000313" key="7">
    <source>
        <dbReference type="Proteomes" id="UP000324800"/>
    </source>
</evidence>
<feature type="active site" description="Proton donor" evidence="2">
    <location>
        <position position="48"/>
    </location>
</feature>
<keyword evidence="1" id="KW-0560">Oxidoreductase</keyword>
<dbReference type="PROSITE" id="PS00063">
    <property type="entry name" value="ALDOKETO_REDUCTASE_3"/>
    <property type="match status" value="1"/>
</dbReference>
<organism evidence="6 7">
    <name type="scientific">Streblomastix strix</name>
    <dbReference type="NCBI Taxonomy" id="222440"/>
    <lineage>
        <taxon>Eukaryota</taxon>
        <taxon>Metamonada</taxon>
        <taxon>Preaxostyla</taxon>
        <taxon>Oxymonadida</taxon>
        <taxon>Streblomastigidae</taxon>
        <taxon>Streblomastix</taxon>
    </lineage>
</organism>
<dbReference type="PROSITE" id="PS00062">
    <property type="entry name" value="ALDOKETO_REDUCTASE_2"/>
    <property type="match status" value="1"/>
</dbReference>
<dbReference type="EMBL" id="SNRW01000667">
    <property type="protein sequence ID" value="KAA6399853.1"/>
    <property type="molecule type" value="Genomic_DNA"/>
</dbReference>
<reference evidence="6 7" key="1">
    <citation type="submission" date="2019-03" db="EMBL/GenBank/DDBJ databases">
        <title>Single cell metagenomics reveals metabolic interactions within the superorganism composed of flagellate Streblomastix strix and complex community of Bacteroidetes bacteria on its surface.</title>
        <authorList>
            <person name="Treitli S.C."/>
            <person name="Kolisko M."/>
            <person name="Husnik F."/>
            <person name="Keeling P."/>
            <person name="Hampl V."/>
        </authorList>
    </citation>
    <scope>NUCLEOTIDE SEQUENCE [LARGE SCALE GENOMIC DNA]</scope>
    <source>
        <strain evidence="6">ST1C</strain>
    </source>
</reference>
<dbReference type="FunFam" id="3.20.20.100:FF:000002">
    <property type="entry name" value="2,5-diketo-D-gluconic acid reductase A"/>
    <property type="match status" value="1"/>
</dbReference>
<evidence type="ECO:0000256" key="3">
    <source>
        <dbReference type="PIRSR" id="PIRSR000097-2"/>
    </source>
</evidence>
<comment type="caution">
    <text evidence="6">The sequence shown here is derived from an EMBL/GenBank/DDBJ whole genome shotgun (WGS) entry which is preliminary data.</text>
</comment>
<dbReference type="PANTHER" id="PTHR11732">
    <property type="entry name" value="ALDO/KETO REDUCTASE"/>
    <property type="match status" value="1"/>
</dbReference>
<sequence length="292" mass="33114">MLYSALADGSKIPVIGLGSYASEKSKIKEAYKHAISVGYRHFDCAFIYGNQKEIGEAFKEIFASGTVKREDLWITSKVFNTDHAPDRVEKACHQTLSDLQISYLDEYLIHWPISEGGKPVTISETWKAMESLKQKGLVKHIGVSNFNVQLLNEIYNGAQIYKPELNQVELHPYLQQTRLVEFCMKIGVHITAYCPLVKMGVGSTIDPTKDPVLQKIAQKHSKTIAQVLLRWNFQRYPNVSVVPKTTSLERITENYGALSFNLDDADMSEIKKLERNYRIVDALEQLGIPLFD</sequence>
<dbReference type="Pfam" id="PF00248">
    <property type="entry name" value="Aldo_ket_red"/>
    <property type="match status" value="1"/>
</dbReference>
<dbReference type="Proteomes" id="UP000324800">
    <property type="component" value="Unassembled WGS sequence"/>
</dbReference>
<dbReference type="InterPro" id="IPR023210">
    <property type="entry name" value="NADP_OxRdtase_dom"/>
</dbReference>
<evidence type="ECO:0000256" key="2">
    <source>
        <dbReference type="PIRSR" id="PIRSR000097-1"/>
    </source>
</evidence>
<name>A0A5J4WYF5_9EUKA</name>
<evidence type="ECO:0000256" key="1">
    <source>
        <dbReference type="ARBA" id="ARBA00023002"/>
    </source>
</evidence>
<accession>A0A5J4WYF5</accession>
<dbReference type="InterPro" id="IPR018170">
    <property type="entry name" value="Aldo/ket_reductase_CS"/>
</dbReference>
<feature type="domain" description="NADP-dependent oxidoreductase" evidence="5">
    <location>
        <begin position="21"/>
        <end position="274"/>
    </location>
</feature>
<dbReference type="Gene3D" id="3.20.20.100">
    <property type="entry name" value="NADP-dependent oxidoreductase domain"/>
    <property type="match status" value="1"/>
</dbReference>
<evidence type="ECO:0000313" key="6">
    <source>
        <dbReference type="EMBL" id="KAA6399853.1"/>
    </source>
</evidence>
<feature type="binding site" evidence="3">
    <location>
        <position position="110"/>
    </location>
    <ligand>
        <name>substrate</name>
    </ligand>
</feature>
<dbReference type="GO" id="GO:0016616">
    <property type="term" value="F:oxidoreductase activity, acting on the CH-OH group of donors, NAD or NADP as acceptor"/>
    <property type="evidence" value="ECO:0007669"/>
    <property type="project" value="UniProtKB-ARBA"/>
</dbReference>
<evidence type="ECO:0000256" key="4">
    <source>
        <dbReference type="PIRSR" id="PIRSR000097-3"/>
    </source>
</evidence>
<feature type="site" description="Lowers pKa of active site Tyr" evidence="4">
    <location>
        <position position="77"/>
    </location>
</feature>
<dbReference type="PIRSF" id="PIRSF000097">
    <property type="entry name" value="AKR"/>
    <property type="match status" value="1"/>
</dbReference>
<evidence type="ECO:0000259" key="5">
    <source>
        <dbReference type="Pfam" id="PF00248"/>
    </source>
</evidence>
<dbReference type="InterPro" id="IPR036812">
    <property type="entry name" value="NAD(P)_OxRdtase_dom_sf"/>
</dbReference>
<dbReference type="InterPro" id="IPR020471">
    <property type="entry name" value="AKR"/>
</dbReference>
<protein>
    <submittedName>
        <fullName evidence="6">Aldehyde reductase</fullName>
    </submittedName>
</protein>
<dbReference type="SUPFAM" id="SSF51430">
    <property type="entry name" value="NAD(P)-linked oxidoreductase"/>
    <property type="match status" value="1"/>
</dbReference>
<proteinExistence type="predicted"/>
<dbReference type="PRINTS" id="PR00069">
    <property type="entry name" value="ALDKETRDTASE"/>
</dbReference>
<dbReference type="OrthoDB" id="416253at2759"/>